<dbReference type="EMBL" id="JACJQY010000003">
    <property type="protein sequence ID" value="MBD2315868.1"/>
    <property type="molecule type" value="Genomic_DNA"/>
</dbReference>
<evidence type="ECO:0000259" key="1">
    <source>
        <dbReference type="Pfam" id="PF00534"/>
    </source>
</evidence>
<gene>
    <name evidence="3" type="ORF">H6G05_03275</name>
</gene>
<dbReference type="PANTHER" id="PTHR12526:SF638">
    <property type="entry name" value="SPORE COAT PROTEIN SA"/>
    <property type="match status" value="1"/>
</dbReference>
<feature type="domain" description="Glycosyltransferase subfamily 4-like N-terminal" evidence="2">
    <location>
        <begin position="15"/>
        <end position="187"/>
    </location>
</feature>
<accession>A0ABR8C6L0</accession>
<reference evidence="3 4" key="1">
    <citation type="journal article" date="2020" name="ISME J.">
        <title>Comparative genomics reveals insights into cyanobacterial evolution and habitat adaptation.</title>
        <authorList>
            <person name="Chen M.Y."/>
            <person name="Teng W.K."/>
            <person name="Zhao L."/>
            <person name="Hu C.X."/>
            <person name="Zhou Y.K."/>
            <person name="Han B.P."/>
            <person name="Song L.R."/>
            <person name="Shu W.S."/>
        </authorList>
    </citation>
    <scope>NUCLEOTIDE SEQUENCE [LARGE SCALE GENOMIC DNA]</scope>
    <source>
        <strain evidence="3 4">FACHB-1050</strain>
    </source>
</reference>
<dbReference type="Pfam" id="PF00534">
    <property type="entry name" value="Glycos_transf_1"/>
    <property type="match status" value="1"/>
</dbReference>
<dbReference type="Pfam" id="PF13439">
    <property type="entry name" value="Glyco_transf_4"/>
    <property type="match status" value="1"/>
</dbReference>
<comment type="caution">
    <text evidence="3">The sequence shown here is derived from an EMBL/GenBank/DDBJ whole genome shotgun (WGS) entry which is preliminary data.</text>
</comment>
<dbReference type="RefSeq" id="WP_190576264.1">
    <property type="nucleotide sequence ID" value="NZ_CAWPQU010000023.1"/>
</dbReference>
<organism evidence="3 4">
    <name type="scientific">Phormidium tenue FACHB-1050</name>
    <dbReference type="NCBI Taxonomy" id="2692857"/>
    <lineage>
        <taxon>Bacteria</taxon>
        <taxon>Bacillati</taxon>
        <taxon>Cyanobacteriota</taxon>
        <taxon>Cyanophyceae</taxon>
        <taxon>Oscillatoriophycideae</taxon>
        <taxon>Oscillatoriales</taxon>
        <taxon>Oscillatoriaceae</taxon>
        <taxon>Phormidium</taxon>
    </lineage>
</organism>
<feature type="domain" description="Glycosyl transferase family 1" evidence="1">
    <location>
        <begin position="199"/>
        <end position="367"/>
    </location>
</feature>
<evidence type="ECO:0000259" key="2">
    <source>
        <dbReference type="Pfam" id="PF13439"/>
    </source>
</evidence>
<dbReference type="CDD" id="cd03801">
    <property type="entry name" value="GT4_PimA-like"/>
    <property type="match status" value="1"/>
</dbReference>
<dbReference type="Gene3D" id="3.40.50.2000">
    <property type="entry name" value="Glycogen Phosphorylase B"/>
    <property type="match status" value="2"/>
</dbReference>
<proteinExistence type="predicted"/>
<evidence type="ECO:0000313" key="3">
    <source>
        <dbReference type="EMBL" id="MBD2315868.1"/>
    </source>
</evidence>
<sequence length="393" mass="44696">MRILALAWEFPPRIIGGISRHVAELYPEIVKRGHEVHLITVAVENEPLEAIVDGIHVYRIPVGVNNDFFQWVGQMNRNMLNFARGFLAVNSMDLLHAHDWLVEETAIAITNEFSIPLVTTIHATEYGRCNGIHNDTQRYIHHREMLLTQASQRVIVCSEYMRGELQRALDCPAEKTDVVYNGLSVERWLNITAEHQHDFEDLRARYAKPDEAIVYFVGRITYEKGIYILLNAMPKVIAAMNDQVRLVIIGTGDAYSILLQRQAWDLGIYHKVLFTGFMADADFWKFQKVANCAVFPSLYEPFGIVALESFAARIPLVVSDTGGLPEVVRHKITGTVTRVNDADSLADGIIEVLQNPEYAQTLVQNAQAELRERFAWEKLAEQTESVFFKVKEN</sequence>
<dbReference type="InterPro" id="IPR001296">
    <property type="entry name" value="Glyco_trans_1"/>
</dbReference>
<protein>
    <submittedName>
        <fullName evidence="3">Glycosyltransferase family 4 protein</fullName>
    </submittedName>
</protein>
<keyword evidence="4" id="KW-1185">Reference proteome</keyword>
<dbReference type="InterPro" id="IPR028098">
    <property type="entry name" value="Glyco_trans_4-like_N"/>
</dbReference>
<dbReference type="SUPFAM" id="SSF53756">
    <property type="entry name" value="UDP-Glycosyltransferase/glycogen phosphorylase"/>
    <property type="match status" value="1"/>
</dbReference>
<name>A0ABR8C6L0_9CYAN</name>
<dbReference type="Proteomes" id="UP000618445">
    <property type="component" value="Unassembled WGS sequence"/>
</dbReference>
<dbReference type="PANTHER" id="PTHR12526">
    <property type="entry name" value="GLYCOSYLTRANSFERASE"/>
    <property type="match status" value="1"/>
</dbReference>
<evidence type="ECO:0000313" key="4">
    <source>
        <dbReference type="Proteomes" id="UP000618445"/>
    </source>
</evidence>